<accession>D4BRG4</accession>
<reference evidence="1 2" key="1">
    <citation type="submission" date="2010-02" db="EMBL/GenBank/DDBJ databases">
        <authorList>
            <person name="Weinstock G."/>
            <person name="Sodergren E."/>
            <person name="Clifton S."/>
            <person name="Fulton L."/>
            <person name="Fulton B."/>
            <person name="Courtney L."/>
            <person name="Fronick C."/>
            <person name="Harrison M."/>
            <person name="Strong C."/>
            <person name="Farmer C."/>
            <person name="Delahaunty K."/>
            <person name="Markovic C."/>
            <person name="Hall O."/>
            <person name="Minx P."/>
            <person name="Tomlinson C."/>
            <person name="Mitreva M."/>
            <person name="Nelson J."/>
            <person name="Hou S."/>
            <person name="Wollam A."/>
            <person name="Pepin K.H."/>
            <person name="Johnson M."/>
            <person name="Bhonagiri V."/>
            <person name="Zhang X."/>
            <person name="Suruliraj S."/>
            <person name="Warren W."/>
            <person name="Chinwalla A."/>
            <person name="Mardis E.R."/>
            <person name="Wilson R.K."/>
        </authorList>
    </citation>
    <scope>NUCLEOTIDE SEQUENCE [LARGE SCALE GENOMIC DNA]</scope>
    <source>
        <strain evidence="1 2">DSM 20213</strain>
    </source>
</reference>
<dbReference type="AlphaFoldDB" id="D4BRG4"/>
<evidence type="ECO:0000313" key="1">
    <source>
        <dbReference type="EMBL" id="EFE88810.1"/>
    </source>
</evidence>
<keyword evidence="2" id="KW-1185">Reference proteome</keyword>
<organism evidence="1 2">
    <name type="scientific">Bifidobacterium breve DSM 20213 = JCM 1192</name>
    <dbReference type="NCBI Taxonomy" id="518634"/>
    <lineage>
        <taxon>Bacteria</taxon>
        <taxon>Bacillati</taxon>
        <taxon>Actinomycetota</taxon>
        <taxon>Actinomycetes</taxon>
        <taxon>Bifidobacteriales</taxon>
        <taxon>Bifidobacteriaceae</taxon>
        <taxon>Bifidobacterium</taxon>
    </lineage>
</organism>
<gene>
    <name evidence="1" type="ORF">BIFBRE_04701</name>
</gene>
<evidence type="ECO:0000313" key="2">
    <source>
        <dbReference type="Proteomes" id="UP000003191"/>
    </source>
</evidence>
<comment type="caution">
    <text evidence="1">The sequence shown here is derived from an EMBL/GenBank/DDBJ whole genome shotgun (WGS) entry which is preliminary data.</text>
</comment>
<protein>
    <submittedName>
        <fullName evidence="1">Uncharacterized protein</fullName>
    </submittedName>
</protein>
<dbReference type="Proteomes" id="UP000003191">
    <property type="component" value="Unassembled WGS sequence"/>
</dbReference>
<dbReference type="EMBL" id="ACCG02000012">
    <property type="protein sequence ID" value="EFE88810.1"/>
    <property type="molecule type" value="Genomic_DNA"/>
</dbReference>
<name>D4BRG4_BIFBR</name>
<proteinExistence type="predicted"/>
<dbReference type="HOGENOM" id="CLU_3305492_0_0_11"/>
<sequence length="39" mass="4430">MLVLPQLTFRFTLPIHSDVYSLDSMNCAVRGEEKRYAGA</sequence>